<proteinExistence type="predicted"/>
<name>E4U5U2_OCEP5</name>
<dbReference type="STRING" id="670487.Ocepr_0244"/>
<dbReference type="HOGENOM" id="CLU_304582_0_0_0"/>
<sequence precursor="true">MVGMAPCTPLRPRLALWIVLLILLGVPVLGQGVQVERASPEVKKAAPGATVTHVFVLHGSGRVRLRLASEHGWPLLARERTIALEAGRPYYFPVTLRVPEGVPAGTRDRLRLQADGASADAFTEVAYAPGLEARWPAEVAYLPPFGRFALEVANTGNGADVVLVRLLTLQGVPVYQARLPLEPGERRELRVTVAEPRVLRVVVRLERGGLEREGYLAVQPARAKSDGPFQLLGRLGAAYRYPGDLSFSLGAAGPLSDFTHFSLGAGYALGSQPAGSLGLSWQGGYLSAAFGPSYGLALGLFEGAVSTQIALSGPVWRGSMNFDVSGRGYGFGASALLDEDPSLRLRADLATGEGEAAAFRPGTLTASLTLRPFRPQLNGELAYGFSYRDWPVRLQGGFTGEPAAPVEFRFSADVNPEPFSVGGRLAWTGLGVDDWGLAAASSSERLELDLPLAVTFGAAAGPDRLSAFARTRLDLPAPWSDLGAEARVEHRAGRTSFTISGGSEASAAEGLALFALNGRLGWPLEENELQLGLRLGGSELRTRADLAWSPWKPDLKTALAFEAPAGGALLQARVDREWYSGRTTLGLGAQMPLVLEVPPAVTRLFGGRNVGVVTGEVVVEGPARLREGLVVRAGDRETRTDAEGRFRLELPPGTYTIEVDPARLPAVLVPVRAQVRVEVRRKQSVSVRLVLAARSVLEGRVRVVAEPGRELPPRRFAVAIEDALGRRISLFTEPGGAFTVPALAPGRYTVRLLEDLLPEGWEALVPPATVLLRPGETGRVELAVRPPERKVYTGGKVQILEVRPEADRVPPGAAPLLEARLQGEPGRVVVTLQGRIVGVLLPAAEEEGIWRGRVHVPTDTEGSLALQVEALNGALARFPFFLSVSPDAPWGVARSLPVARPGQTLEVAVHWYAPVEASWLEVAGERVELTGQGADWAGKLVVPADAAARWSYAAKARLASGELVELEKFVLIRKN</sequence>
<dbReference type="Proteomes" id="UP000008722">
    <property type="component" value="Chromosome"/>
</dbReference>
<reference evidence="1 2" key="2">
    <citation type="journal article" date="2011" name="Stand. Genomic Sci.">
        <title>Complete genome sequence of Oceanithermus profundus type strain (506).</title>
        <authorList>
            <person name="Pati A."/>
            <person name="Zhang X."/>
            <person name="Lapidus A."/>
            <person name="Nolan M."/>
            <person name="Lucas S."/>
            <person name="Del Rio T.G."/>
            <person name="Tice H."/>
            <person name="Cheng J.F."/>
            <person name="Tapia R."/>
            <person name="Han C."/>
            <person name="Goodwin L."/>
            <person name="Pitluck S."/>
            <person name="Liolios K."/>
            <person name="Pagani I."/>
            <person name="Ivanova N."/>
            <person name="Mavromatis K."/>
            <person name="Chen A."/>
            <person name="Palaniappan K."/>
            <person name="Hauser L."/>
            <person name="Jeffries C.D."/>
            <person name="Brambilla E.M."/>
            <person name="Rohl A."/>
            <person name="Mwirichia R."/>
            <person name="Rohde M."/>
            <person name="Tindall B.J."/>
            <person name="Sikorski J."/>
            <person name="Wirth R."/>
            <person name="Goker M."/>
            <person name="Woyke T."/>
            <person name="Detter J.C."/>
            <person name="Bristow J."/>
            <person name="Eisen J.A."/>
            <person name="Markowitz V."/>
            <person name="Hugenholtz P."/>
            <person name="Kyrpides N.C."/>
            <person name="Klenk H.P."/>
            <person name="Land M."/>
        </authorList>
    </citation>
    <scope>NUCLEOTIDE SEQUENCE [LARGE SCALE GENOMIC DNA]</scope>
    <source>
        <strain evidence="2">DSM 14977 / NBRC 100410 / VKM B-2274 / 506</strain>
    </source>
</reference>
<dbReference type="EMBL" id="CP002361">
    <property type="protein sequence ID" value="ADR35706.1"/>
    <property type="molecule type" value="Genomic_DNA"/>
</dbReference>
<dbReference type="SUPFAM" id="SSF49452">
    <property type="entry name" value="Starch-binding domain-like"/>
    <property type="match status" value="1"/>
</dbReference>
<gene>
    <name evidence="1" type="ordered locus">Ocepr_0244</name>
</gene>
<dbReference type="AlphaFoldDB" id="E4U5U2"/>
<keyword evidence="2" id="KW-1185">Reference proteome</keyword>
<organism evidence="1 2">
    <name type="scientific">Oceanithermus profundus (strain DSM 14977 / NBRC 100410 / VKM B-2274 / 506)</name>
    <dbReference type="NCBI Taxonomy" id="670487"/>
    <lineage>
        <taxon>Bacteria</taxon>
        <taxon>Thermotogati</taxon>
        <taxon>Deinococcota</taxon>
        <taxon>Deinococci</taxon>
        <taxon>Thermales</taxon>
        <taxon>Thermaceae</taxon>
        <taxon>Oceanithermus</taxon>
    </lineage>
</organism>
<reference evidence="2" key="1">
    <citation type="submission" date="2010-11" db="EMBL/GenBank/DDBJ databases">
        <title>The complete sequence of chromosome of Oceanithermus profundus DSM 14977.</title>
        <authorList>
            <consortium name="US DOE Joint Genome Institute (JGI-PGF)"/>
            <person name="Lucas S."/>
            <person name="Copeland A."/>
            <person name="Lapidus A."/>
            <person name="Bruce D."/>
            <person name="Goodwin L."/>
            <person name="Pitluck S."/>
            <person name="Kyrpides N."/>
            <person name="Mavromatis K."/>
            <person name="Pagani I."/>
            <person name="Ivanova N."/>
            <person name="Zhang X."/>
            <person name="Brettin T."/>
            <person name="Detter J.C."/>
            <person name="Tapia R."/>
            <person name="Han C."/>
            <person name="Land M."/>
            <person name="Hauser L."/>
            <person name="Markowitz V."/>
            <person name="Cheng J.-F."/>
            <person name="Hugenholtz P."/>
            <person name="Woyke T."/>
            <person name="Wu D."/>
            <person name="Tindall B."/>
            <person name="Faehnrich R."/>
            <person name="Brambilla E."/>
            <person name="Klenk H.-P."/>
            <person name="Eisen J.A."/>
        </authorList>
    </citation>
    <scope>NUCLEOTIDE SEQUENCE [LARGE SCALE GENOMIC DNA]</scope>
    <source>
        <strain evidence="2">DSM 14977 / NBRC 100410 / VKM B-2274 / 506</strain>
    </source>
</reference>
<protein>
    <recommendedName>
        <fullName evidence="3">Carboxypeptidase regulatory-like domain-containing protein</fullName>
    </recommendedName>
</protein>
<dbReference type="KEGG" id="opr:Ocepr_0244"/>
<dbReference type="InterPro" id="IPR013784">
    <property type="entry name" value="Carb-bd-like_fold"/>
</dbReference>
<dbReference type="eggNOG" id="COG4932">
    <property type="taxonomic scope" value="Bacteria"/>
</dbReference>
<evidence type="ECO:0000313" key="1">
    <source>
        <dbReference type="EMBL" id="ADR35706.1"/>
    </source>
</evidence>
<accession>E4U5U2</accession>
<evidence type="ECO:0008006" key="3">
    <source>
        <dbReference type="Google" id="ProtNLM"/>
    </source>
</evidence>
<evidence type="ECO:0000313" key="2">
    <source>
        <dbReference type="Proteomes" id="UP000008722"/>
    </source>
</evidence>
<dbReference type="GO" id="GO:0030246">
    <property type="term" value="F:carbohydrate binding"/>
    <property type="evidence" value="ECO:0007669"/>
    <property type="project" value="InterPro"/>
</dbReference>
<dbReference type="Gene3D" id="2.60.40.1120">
    <property type="entry name" value="Carboxypeptidase-like, regulatory domain"/>
    <property type="match status" value="1"/>
</dbReference>